<evidence type="ECO:0000313" key="1">
    <source>
        <dbReference type="EMBL" id="GMF07380.1"/>
    </source>
</evidence>
<keyword evidence="2" id="KW-1185">Reference proteome</keyword>
<sequence>MRDTNTGRSRGFGFLTFADPESVTKVVNKTHILDGKVIDPKKAIGKDEQERSGKVFVGGIAPDVTPEEFKEYFAKFGPIVDSQLMLDKDTGKSRGYGFVTYESMDSVEIVTQNKYVMFHGKQMEIKKAEPRAVHNRNVQQQQHQQNQLPQVGGMNPMMGGFYQQGNMGQYWQQMQQLQQQYWMQMQQMQQMQQPQPGGNAAGPSTGSNNTPLGNNSYGGNTPTGYQSGSNGGDNGTGNQYGDDDYNNGGDYVAIWSKEYERKT</sequence>
<proteinExistence type="predicted"/>
<dbReference type="Proteomes" id="UP001165064">
    <property type="component" value="Unassembled WGS sequence"/>
</dbReference>
<gene>
    <name evidence="1" type="ORF">Amon02_001287700</name>
</gene>
<dbReference type="EMBL" id="BSXS01016170">
    <property type="protein sequence ID" value="GMF07380.1"/>
    <property type="molecule type" value="Genomic_DNA"/>
</dbReference>
<organism evidence="1 2">
    <name type="scientific">Ambrosiozyma monospora</name>
    <name type="common">Yeast</name>
    <name type="synonym">Endomycopsis monosporus</name>
    <dbReference type="NCBI Taxonomy" id="43982"/>
    <lineage>
        <taxon>Eukaryota</taxon>
        <taxon>Fungi</taxon>
        <taxon>Dikarya</taxon>
        <taxon>Ascomycota</taxon>
        <taxon>Saccharomycotina</taxon>
        <taxon>Pichiomycetes</taxon>
        <taxon>Pichiales</taxon>
        <taxon>Pichiaceae</taxon>
        <taxon>Ambrosiozyma</taxon>
    </lineage>
</organism>
<name>A0ACB5UE22_AMBMO</name>
<comment type="caution">
    <text evidence="1">The sequence shown here is derived from an EMBL/GenBank/DDBJ whole genome shotgun (WGS) entry which is preliminary data.</text>
</comment>
<evidence type="ECO:0000313" key="2">
    <source>
        <dbReference type="Proteomes" id="UP001165064"/>
    </source>
</evidence>
<accession>A0ACB5UE22</accession>
<reference evidence="1" key="1">
    <citation type="submission" date="2023-04" db="EMBL/GenBank/DDBJ databases">
        <title>Ambrosiozyma monospora NBRC 10751.</title>
        <authorList>
            <person name="Ichikawa N."/>
            <person name="Sato H."/>
            <person name="Tonouchi N."/>
        </authorList>
    </citation>
    <scope>NUCLEOTIDE SEQUENCE</scope>
    <source>
        <strain evidence="1">NBRC 10751</strain>
    </source>
</reference>
<protein>
    <submittedName>
        <fullName evidence="1">Unnamed protein product</fullName>
    </submittedName>
</protein>